<sequence>MFHVKRNVTNGCDVMWLTRDGELAATRNSETLELANATWDRPVPTMPPQPLKTKPRAPKASHYLGGSNNLLHERKRREAAERQAKQAGVNLQTLTVDLVPKVNELAAAVEVLQLENSQQLHLEELSQDTFLNLQHQLEALRQQQLDMQVKLHKTMDAKLERAQHEIRQDHAVVVATVDNIKIEVEAMKEQMAILRGEMDSLRTAANAKLSQTQALLDSIRDQGHKDNELTTHSLQDLEFKIGDLDAKLFALEKEQLKLRLSLPPSVAARTCFDSSTTPPYTADATNTHQCSSNGGAMQHQRLEQLHLEMEAMVHDMATQRGADRLQFEAISNRMREMAKVHNHKHDVVLVELQDMHDQLTQVSTKCPVEISQRMEALRQTWEADISSLKLAAKSWAATARIPQETRGPDTTEVKELVLALQARMEIAEIKMGKLSTAVHSHHIGAGTQLVKVQKDVGRVQEHVTRSQQVVMKQLVHFHDVLAGTCDPGHRRDKSDHGRRTPSSCRGVKLRPKTPTTTLRGMRTAWQCRWVVRYRVIQVKHAMMHL</sequence>
<evidence type="ECO:0000313" key="3">
    <source>
        <dbReference type="EMBL" id="ETW00510.1"/>
    </source>
</evidence>
<keyword evidence="1" id="KW-0175">Coiled coil</keyword>
<feature type="region of interest" description="Disordered" evidence="2">
    <location>
        <begin position="485"/>
        <end position="514"/>
    </location>
</feature>
<dbReference type="GeneID" id="20084173"/>
<feature type="compositionally biased region" description="Basic and acidic residues" evidence="2">
    <location>
        <begin position="487"/>
        <end position="498"/>
    </location>
</feature>
<dbReference type="OrthoDB" id="62626at2759"/>
<evidence type="ECO:0000256" key="1">
    <source>
        <dbReference type="SAM" id="Coils"/>
    </source>
</evidence>
<feature type="region of interest" description="Disordered" evidence="2">
    <location>
        <begin position="40"/>
        <end position="69"/>
    </location>
</feature>
<evidence type="ECO:0000256" key="2">
    <source>
        <dbReference type="SAM" id="MobiDB-lite"/>
    </source>
</evidence>
<dbReference type="eggNOG" id="ENOG502S66F">
    <property type="taxonomic scope" value="Eukaryota"/>
</dbReference>
<name>A0A024U2S1_9STRA</name>
<protein>
    <submittedName>
        <fullName evidence="3">Uncharacterized protein</fullName>
    </submittedName>
</protein>
<organism evidence="3">
    <name type="scientific">Aphanomyces invadans</name>
    <dbReference type="NCBI Taxonomy" id="157072"/>
    <lineage>
        <taxon>Eukaryota</taxon>
        <taxon>Sar</taxon>
        <taxon>Stramenopiles</taxon>
        <taxon>Oomycota</taxon>
        <taxon>Saprolegniomycetes</taxon>
        <taxon>Saprolegniales</taxon>
        <taxon>Verrucalvaceae</taxon>
        <taxon>Aphanomyces</taxon>
    </lineage>
</organism>
<dbReference type="EMBL" id="KI913964">
    <property type="protein sequence ID" value="ETW00510.1"/>
    <property type="molecule type" value="Genomic_DNA"/>
</dbReference>
<dbReference type="VEuPathDB" id="FungiDB:H310_07123"/>
<feature type="coiled-coil region" evidence="1">
    <location>
        <begin position="177"/>
        <end position="204"/>
    </location>
</feature>
<dbReference type="RefSeq" id="XP_008870645.1">
    <property type="nucleotide sequence ID" value="XM_008872423.1"/>
</dbReference>
<accession>A0A024U2S1</accession>
<gene>
    <name evidence="3" type="ORF">H310_07123</name>
</gene>
<reference evidence="3" key="1">
    <citation type="submission" date="2013-12" db="EMBL/GenBank/DDBJ databases">
        <title>The Genome Sequence of Aphanomyces invadans NJM9701.</title>
        <authorList>
            <consortium name="The Broad Institute Genomics Platform"/>
            <person name="Russ C."/>
            <person name="Tyler B."/>
            <person name="van West P."/>
            <person name="Dieguez-Uribeondo J."/>
            <person name="Young S.K."/>
            <person name="Zeng Q."/>
            <person name="Gargeya S."/>
            <person name="Fitzgerald M."/>
            <person name="Abouelleil A."/>
            <person name="Alvarado L."/>
            <person name="Chapman S.B."/>
            <person name="Gainer-Dewar J."/>
            <person name="Goldberg J."/>
            <person name="Griggs A."/>
            <person name="Gujja S."/>
            <person name="Hansen M."/>
            <person name="Howarth C."/>
            <person name="Imamovic A."/>
            <person name="Ireland A."/>
            <person name="Larimer J."/>
            <person name="McCowan C."/>
            <person name="Murphy C."/>
            <person name="Pearson M."/>
            <person name="Poon T.W."/>
            <person name="Priest M."/>
            <person name="Roberts A."/>
            <person name="Saif S."/>
            <person name="Shea T."/>
            <person name="Sykes S."/>
            <person name="Wortman J."/>
            <person name="Nusbaum C."/>
            <person name="Birren B."/>
        </authorList>
    </citation>
    <scope>NUCLEOTIDE SEQUENCE [LARGE SCALE GENOMIC DNA]</scope>
    <source>
        <strain evidence="3">NJM9701</strain>
    </source>
</reference>
<proteinExistence type="predicted"/>
<dbReference type="AlphaFoldDB" id="A0A024U2S1"/>